<organism evidence="2 3">
    <name type="scientific">Trichosporon asahii var. asahii (strain CBS 8904)</name>
    <name type="common">Yeast</name>
    <dbReference type="NCBI Taxonomy" id="1220162"/>
    <lineage>
        <taxon>Eukaryota</taxon>
        <taxon>Fungi</taxon>
        <taxon>Dikarya</taxon>
        <taxon>Basidiomycota</taxon>
        <taxon>Agaricomycotina</taxon>
        <taxon>Tremellomycetes</taxon>
        <taxon>Trichosporonales</taxon>
        <taxon>Trichosporonaceae</taxon>
        <taxon>Trichosporon</taxon>
    </lineage>
</organism>
<dbReference type="Gene3D" id="3.90.70.130">
    <property type="match status" value="1"/>
</dbReference>
<dbReference type="STRING" id="1220162.K1VD66"/>
<evidence type="ECO:0000313" key="2">
    <source>
        <dbReference type="EMBL" id="EKD01930.1"/>
    </source>
</evidence>
<reference evidence="2 3" key="1">
    <citation type="journal article" date="2012" name="Eukaryot. Cell">
        <title>Genome sequence of the Trichosporon asahii environmental strain CBS 8904.</title>
        <authorList>
            <person name="Yang R.Y."/>
            <person name="Li H.T."/>
            <person name="Zhu H."/>
            <person name="Zhou G.P."/>
            <person name="Wang M."/>
            <person name="Wang L."/>
        </authorList>
    </citation>
    <scope>NUCLEOTIDE SEQUENCE [LARGE SCALE GENOMIC DNA]</scope>
    <source>
        <strain evidence="2 3">CBS 8904</strain>
    </source>
</reference>
<name>K1VD66_TRIAC</name>
<dbReference type="AlphaFoldDB" id="K1VD66"/>
<dbReference type="eggNOG" id="KOG4696">
    <property type="taxonomic scope" value="Eukaryota"/>
</dbReference>
<keyword evidence="3" id="KW-1185">Reference proteome</keyword>
<sequence>MSPSGKTNASCLGLAAVVVRAQTRVRSSAHRWVRKSNATLSGFLIAPGSSIHSTWGTKTEPGVRTIQQWIEDAWRAGFDPHGKQQLKGKLVGTSKWIGTSGELPLGCRRADSRPLRHVLLPVHRHQAGITRHVISSSYPPGELRRLGNELTSARRTLAHDRRVRGTQGRDNAADTGSGQVSFPAFVAADSRTVPKDVRAAGIEAAREARSARPSASSDSPDDVLEGAAAAAPSDSDEVTADGWVRRKVVSKVAKAGQKVSAMGSGLNVFRVNLTRWSGHNQYQILAFSGGRIGAGESAKRKHPTCTAVDAVDLE</sequence>
<dbReference type="InParanoid" id="K1VD66"/>
<comment type="caution">
    <text evidence="2">The sequence shown here is derived from an EMBL/GenBank/DDBJ whole genome shotgun (WGS) entry which is preliminary data.</text>
</comment>
<proteinExistence type="predicted"/>
<protein>
    <submittedName>
        <fullName evidence="2">Uncharacterized protein</fullName>
    </submittedName>
</protein>
<accession>K1VD66</accession>
<dbReference type="Proteomes" id="UP000006757">
    <property type="component" value="Unassembled WGS sequence"/>
</dbReference>
<feature type="region of interest" description="Disordered" evidence="1">
    <location>
        <begin position="204"/>
        <end position="238"/>
    </location>
</feature>
<evidence type="ECO:0000313" key="3">
    <source>
        <dbReference type="Proteomes" id="UP000006757"/>
    </source>
</evidence>
<evidence type="ECO:0000256" key="1">
    <source>
        <dbReference type="SAM" id="MobiDB-lite"/>
    </source>
</evidence>
<gene>
    <name evidence="2" type="ORF">A1Q2_03776</name>
</gene>
<dbReference type="HOGENOM" id="CLU_886195_0_0_1"/>
<feature type="region of interest" description="Disordered" evidence="1">
    <location>
        <begin position="160"/>
        <end position="179"/>
    </location>
</feature>
<dbReference type="EMBL" id="AMBO01000305">
    <property type="protein sequence ID" value="EKD01930.1"/>
    <property type="molecule type" value="Genomic_DNA"/>
</dbReference>
<dbReference type="OrthoDB" id="288987at2759"/>